<dbReference type="Pfam" id="PF01302">
    <property type="entry name" value="CAP_GLY"/>
    <property type="match status" value="1"/>
</dbReference>
<evidence type="ECO:0000259" key="2">
    <source>
        <dbReference type="PROSITE" id="PS50245"/>
    </source>
</evidence>
<dbReference type="SUPFAM" id="SSF54236">
    <property type="entry name" value="Ubiquitin-like"/>
    <property type="match status" value="1"/>
</dbReference>
<dbReference type="Gene3D" id="3.10.20.90">
    <property type="entry name" value="Phosphatidylinositol 3-kinase Catalytic Subunit, Chain A, domain 1"/>
    <property type="match status" value="1"/>
</dbReference>
<dbReference type="InterPro" id="IPR032675">
    <property type="entry name" value="LRR_dom_sf"/>
</dbReference>
<dbReference type="SMART" id="SM01052">
    <property type="entry name" value="CAP_GLY"/>
    <property type="match status" value="1"/>
</dbReference>
<dbReference type="AlphaFoldDB" id="A0AA35JG03"/>
<dbReference type="PROSITE" id="PS00845">
    <property type="entry name" value="CAP_GLY_1"/>
    <property type="match status" value="1"/>
</dbReference>
<dbReference type="EMBL" id="OX365916">
    <property type="protein sequence ID" value="CAI4059826.1"/>
    <property type="molecule type" value="Genomic_DNA"/>
</dbReference>
<dbReference type="InterPro" id="IPR036859">
    <property type="entry name" value="CAP-Gly_dom_sf"/>
</dbReference>
<reference evidence="3" key="1">
    <citation type="submission" date="2022-10" db="EMBL/GenBank/DDBJ databases">
        <authorList>
            <person name="Byrne P K."/>
        </authorList>
    </citation>
    <scope>NUCLEOTIDE SEQUENCE</scope>
    <source>
        <strain evidence="3">CBS7001</strain>
    </source>
</reference>
<dbReference type="SUPFAM" id="SSF74924">
    <property type="entry name" value="Cap-Gly domain"/>
    <property type="match status" value="1"/>
</dbReference>
<evidence type="ECO:0000313" key="4">
    <source>
        <dbReference type="Proteomes" id="UP001162090"/>
    </source>
</evidence>
<dbReference type="InterPro" id="IPR001611">
    <property type="entry name" value="Leu-rich_rpt"/>
</dbReference>
<dbReference type="PANTHER" id="PTHR45752:SF187">
    <property type="entry name" value="LEUCINE-RICH REPEAT AND IQ DOMAIN-CONTAINING PROTEIN 4"/>
    <property type="match status" value="1"/>
</dbReference>
<dbReference type="Proteomes" id="UP001162090">
    <property type="component" value="Chromosome 5"/>
</dbReference>
<protein>
    <recommendedName>
        <fullName evidence="2">CAP-Gly domain-containing protein</fullName>
    </recommendedName>
</protein>
<dbReference type="Pfam" id="PF00560">
    <property type="entry name" value="LRR_1"/>
    <property type="match status" value="1"/>
</dbReference>
<dbReference type="InterPro" id="IPR029071">
    <property type="entry name" value="Ubiquitin-like_domsf"/>
</dbReference>
<dbReference type="Gene3D" id="2.30.30.190">
    <property type="entry name" value="CAP Gly-rich-like domain"/>
    <property type="match status" value="1"/>
</dbReference>
<dbReference type="PANTHER" id="PTHR45752">
    <property type="entry name" value="LEUCINE-RICH REPEAT-CONTAINING"/>
    <property type="match status" value="1"/>
</dbReference>
<dbReference type="SUPFAM" id="SSF52058">
    <property type="entry name" value="L domain-like"/>
    <property type="match status" value="1"/>
</dbReference>
<evidence type="ECO:0000313" key="3">
    <source>
        <dbReference type="EMBL" id="CAI4059826.1"/>
    </source>
</evidence>
<dbReference type="Gene3D" id="3.80.10.10">
    <property type="entry name" value="Ribonuclease Inhibitor"/>
    <property type="match status" value="2"/>
</dbReference>
<feature type="domain" description="CAP-Gly" evidence="2">
    <location>
        <begin position="43"/>
        <end position="76"/>
    </location>
</feature>
<sequence length="516" mass="58364">MLKPMAETPINYKVGDRLKIGGYFCTVKFIGAIKSWPSVEAYGVEWDDPNRGKNSGTVDGIHYFDVKYPSSGSFLKESKIKTLGVRRINFYEALLEKYGSPSNGIRSLTIGGKKIESLGFEKLDAKNNNLKKLRKITLRDSNVATLFQNQNELDIIVRECTSVNDLDLSLNLFINVSSLCQFVEPLKSLQTLDISQNKLSSGWNDLRKYDLSHITKLRLSSCDLSWENMVKLLKNFSALKMLDLSYNKLTYVGIQNLMAGVAPTLEELNITGNNLESFPELLAHMALKDLNISKNNISKTLPIAIHSIETLDLSENHFKVRSRIDDLNIAFPSLKNIRLNGNDLKSNGSSADIEDQATFYEVLARFDHVMVLNGSICDRKIRKEAEMYFISKVLNGELDYDISLPRWSRLIESYDIDTNTLRSNKINERRQSLVLKIKVRSVEGSDSDLKLSILPSFTVRYVKSIICRKLKLDILEVKLAHENCKGMLTEITHDFCPVSDFSVVEGDIIHVQVASK</sequence>
<dbReference type="PROSITE" id="PS50245">
    <property type="entry name" value="CAP_GLY_2"/>
    <property type="match status" value="1"/>
</dbReference>
<keyword evidence="1" id="KW-0143">Chaperone</keyword>
<name>A0AA35JG03_SACUV</name>
<dbReference type="InterPro" id="IPR050715">
    <property type="entry name" value="LRR-SigEffector_domain"/>
</dbReference>
<accession>A0AA35JG03</accession>
<proteinExistence type="predicted"/>
<dbReference type="FunFam" id="2.30.30.190:FF:000017">
    <property type="entry name" value="Pac2p"/>
    <property type="match status" value="1"/>
</dbReference>
<gene>
    <name evidence="3" type="primary">SUVC05G0770</name>
    <name evidence="3" type="ORF">SUVC_05G0770</name>
</gene>
<dbReference type="PROSITE" id="PS51450">
    <property type="entry name" value="LRR"/>
    <property type="match status" value="1"/>
</dbReference>
<dbReference type="InterPro" id="IPR000938">
    <property type="entry name" value="CAP-Gly_domain"/>
</dbReference>
<organism evidence="3 4">
    <name type="scientific">Saccharomyces uvarum</name>
    <name type="common">Yeast</name>
    <name type="synonym">Saccharomyces bayanus var. uvarum</name>
    <dbReference type="NCBI Taxonomy" id="230603"/>
    <lineage>
        <taxon>Eukaryota</taxon>
        <taxon>Fungi</taxon>
        <taxon>Dikarya</taxon>
        <taxon>Ascomycota</taxon>
        <taxon>Saccharomycotina</taxon>
        <taxon>Saccharomycetes</taxon>
        <taxon>Saccharomycetales</taxon>
        <taxon>Saccharomycetaceae</taxon>
        <taxon>Saccharomyces</taxon>
    </lineage>
</organism>
<evidence type="ECO:0000256" key="1">
    <source>
        <dbReference type="ARBA" id="ARBA00023186"/>
    </source>
</evidence>
<dbReference type="Pfam" id="PF13516">
    <property type="entry name" value="LRR_6"/>
    <property type="match status" value="1"/>
</dbReference>